<keyword evidence="7" id="KW-1185">Reference proteome</keyword>
<dbReference type="EMBL" id="JACOQG010000001">
    <property type="protein sequence ID" value="MBC5778088.1"/>
    <property type="molecule type" value="Genomic_DNA"/>
</dbReference>
<dbReference type="SUPFAM" id="SSF47336">
    <property type="entry name" value="ACP-like"/>
    <property type="match status" value="3"/>
</dbReference>
<dbReference type="InterPro" id="IPR010071">
    <property type="entry name" value="AA_adenyl_dom"/>
</dbReference>
<dbReference type="CDD" id="cd05930">
    <property type="entry name" value="A_NRPS"/>
    <property type="match status" value="3"/>
</dbReference>
<name>A0ABR7IDK4_9FIRM</name>
<protein>
    <submittedName>
        <fullName evidence="6">Amino acid adenylation domain-containing protein</fullName>
    </submittedName>
</protein>
<dbReference type="SUPFAM" id="SSF52777">
    <property type="entry name" value="CoA-dependent acyltransferases"/>
    <property type="match status" value="4"/>
</dbReference>
<feature type="domain" description="Carrier" evidence="5">
    <location>
        <begin position="1520"/>
        <end position="1595"/>
    </location>
</feature>
<feature type="domain" description="Carrier" evidence="5">
    <location>
        <begin position="2517"/>
        <end position="2591"/>
    </location>
</feature>
<dbReference type="Pfam" id="PF07993">
    <property type="entry name" value="NAD_binding_4"/>
    <property type="match status" value="1"/>
</dbReference>
<keyword evidence="2" id="KW-0596">Phosphopantetheine</keyword>
<dbReference type="InterPro" id="IPR000873">
    <property type="entry name" value="AMP-dep_synth/lig_dom"/>
</dbReference>
<sequence>MKNMNERSNFVFEFRPVTELFEEQVKLHPEKCAVVSGKESFTYAQLNERANRIANSLVEKGVRREIIVGVVLERCCDFYAVRQGILKAGGAFAVATPDYPDDRIQYIFEDSGAPFIITTKKIAEERRELFAKLPCTVLLIEELLENENTANPQVKIGEHDLCYCIYTSGSTGKPKGVMIEHINLSNFVNPDPKNAETYGYVSRGSVSLSMAAMTFDVSVLEEFLPLTNGMTAVIASDEEILNPLMLGELILKNKVDIMTTTPTYLSNMIDLPQLEKAVSQIKVFDVGAEAFPPALYDKIRRVNPDAYIMNGYGPTETTISCTMKVITDSKNITIGVPNGNVKVYIVDKKNHVVPDGETGELVIAGLGVGRGYMNLPEKTAAVFIDLNGERAYKTGDLARISPEGEIEFFGRMDNQIKLRGLRIELGEIEEVINSYEGIITSITVPVDNKYLCCYFIADREISPEELSDYAAESLAHYMVPEVFIQLEKMPITQNGKIDKKALPKPVAQPKNLKEPETVMQKKIFQIVAKVVENDFFGIDTSFYKAGLSSISAMKLCILISNEFGVTVKTSDLHENNTVEKLEKYIMLAPKIRTYEKREVYPLTGSQKGIFAECMKNPESTVYNIPFLFDLEPAIDVQKLSDAITSTVSAHSYLLTRVYLNDRGEMVQKPYNETFVPEVIQTTNEQFEELKTQLVRPFKLEKGCLLRVAIYITEDRKYLFTDFHHILADGNSYDIIFEDINRAYMGEKLKKESYTGFDAALDEEQQMKEGKYKKAEKYYDSIFEGVETESLPLPDRNDEIPERGYLSKEMDTRESVVLSACEKLGVTPNILFTGLFGVLMTRYSNSEDSLFATIYNGRNDSRLENTVCMLVKTLPVYCSCDPKATIQTYMTELSEQLLSSMANDIFPFSDICAKYGFSSDLVFAYQAELSDDYPIGDTIARGHDLSPDMSKMPLLIQVREYDHKYVLTAEYRSDKYSEEFVKGILDAYEAAMDSMLKVKYISEISILSENAADKIAEFNHTAQEYDRSQTISDMFDEMVETIPDHTAVVFKDRKYTYKELDEISDRLGKYIVSQGIGTEDVVSILIPRCEYMAIAPMGVIKAGAAYQPLDPTYPKDRLMYMLEDSAAKLLIADRELLHLVDGYQGPVLFTDEIPGLADIEAELKKPQLHDLFILLYTSGSTGVPKGCMLEYGNITAFCRWYRKYYGIDSDSRIAAYASFGFDASMMDIYGAITNGAQLHIIPEEIRLDFMGLQSYFDENGITHSFMTTQVGRQFALEMECKSLKYLSVGGEKLVPCEPPKGYTFINAYGPTETTIFITLFEVDKYYPNVPIGKALDNAKLYIADKFGHMLPPGACGELMITGWQVSRGYLNKPEKTAEVYTKNIYDDTPGYEVMYHSGDVARYLPDGNIQIIGRKDSQVKIRGFRIELSEVEEVIRRYPGIKDATVVAFDEQGGGKYIAAYVVSDSEVDINALNNFIKETKPPYMVPAVTMQIDKIPLNQNQKVNKKALPMPERKAAEIIKPQNEVQQKLFDCIAEVLGYTEFGITTDIYEAGLTSITAIRLNILISKAFDIVVKTSDVKNHPTIQMLEDFVKTAGKETKREVQESYPLTNTQEGIFIECTANMGSTIYNIPYLLKLDKKVDLDKLAAAIDSTVEAHPYLKTKLFMDDNGNVLQKRNDDFVYKTQILNGMNKETLVRPYMLFNEKLFRFEIYRTCEGNYLFLDLHHIVADGTSLAIIMNDINRAYSGEKLEPETYTSYDLALDNRDALAGDIYKNAEGYYRSVFENAGGSIRFYPDKSGAVPTAELYRRETAEISVQGVKEFCKKHGITENVFFISAFGITLGKYNFKKDAVFTTIYHGRNDSRLSETVGMLVKTLPVYCNFAGSTEQCLTEVQKQLINSMNNDIYPFSQISHEFNIKADAMVVYQGDNFEFDNVGGEYAQEEPVRLNMAKAPVSISISIEKNKFVFDIEYRGDMYQEETIKYLADNLELIAEGLLNECDPADIKLMFEEETEMENIPEHAGKTFVDLFREAAAKYPDRPAVRDEFGDFTYRELDKMSDYVAQRLTENGFGPEQATGILCGRTKEYAIAYVGVMKAGGAYVPLDPEYPQSRIEYMLTDSGAENLLVIDQYRDLVDFYKGNVISLDSVEAEAKDFELTAKLTAPKPENLAYMIYTSGSTGKPKGVMLEHRNLMNLIEYITQNRGLTPNDITAEFASFCFDASVIDLFAPLTAGAILYILPEGIRKDAIAISKYIKEAGITTATFPTQMGELVAELLEDAPALRFVTLGGEKFKHYRNRTYQMINGYGPTENTVSSTEFRVDKQYDNIPIGKSQRNVRSYIVDEALNRLPVGASGELCHAGRQIARGYHNLPEKTASVFVENPFSVCEEDRRLYRTGDMVRMKGDGNIEYIGRIDSQVKIRGYRVELGEIEGALLKHELVQNAAVTVIEKSGNKYITAYYTGESIPDEELKTFLEPLLPDYMMPSFFVHLEAMPVTPGGKIDKKALPMPEITTNTASYVEPVTAAQRTLCEIFEKALGIERVGIEDNFFELGGSSLTASKVAVMCLSKNISLVYADIFKYPTVRELAALIDNDGITETAQSKNEFSDYNYNKIQNVISANTEENADRVTKEELGDIMITGATGFLGIHVLKAFLDNYDGKVYCLVRKGKYESPEKRMMNMLMYYFDNPCKELFENRIICVDGDITSKEQVAGFSAYKFSTIVNCAACVKHFAADDVLERINVQGVENLIDFCKNNGRRLIQISTVSVAGEGSDGVPPMSRVFCENDLYIGQNITNEYIRTKFLAERAVLEAVSEGLDGKVVRVGNLMSRNSDGEFQINFITNGFLRSLRGYTAVGKFPMGGMHEAAEFSPIDSTALAVLRLAQTDRRFTVFHACNSHHIYMADLIYAMRNYGFNIDIVRDEEFEAAVKEFAKTGQDSDAVSGLIAYTSHNENEIYTIDYSNRFTAQVLYRLDYKWPVTDDRYLENAIAALDRLTFFD</sequence>
<evidence type="ECO:0000259" key="5">
    <source>
        <dbReference type="PROSITE" id="PS50075"/>
    </source>
</evidence>
<evidence type="ECO:0000313" key="7">
    <source>
        <dbReference type="Proteomes" id="UP000649826"/>
    </source>
</evidence>
<dbReference type="PANTHER" id="PTHR45527:SF1">
    <property type="entry name" value="FATTY ACID SYNTHASE"/>
    <property type="match status" value="1"/>
</dbReference>
<dbReference type="NCBIfam" id="NF003417">
    <property type="entry name" value="PRK04813.1"/>
    <property type="match status" value="3"/>
</dbReference>
<evidence type="ECO:0000256" key="2">
    <source>
        <dbReference type="ARBA" id="ARBA00022450"/>
    </source>
</evidence>
<dbReference type="Gene3D" id="3.40.50.980">
    <property type="match status" value="2"/>
</dbReference>
<dbReference type="InterPro" id="IPR025110">
    <property type="entry name" value="AMP-bd_C"/>
</dbReference>
<evidence type="ECO:0000256" key="3">
    <source>
        <dbReference type="ARBA" id="ARBA00022553"/>
    </source>
</evidence>
<dbReference type="InterPro" id="IPR045851">
    <property type="entry name" value="AMP-bd_C_sf"/>
</dbReference>
<dbReference type="Pfam" id="PF00501">
    <property type="entry name" value="AMP-binding"/>
    <property type="match status" value="3"/>
</dbReference>
<dbReference type="Gene3D" id="1.10.1200.10">
    <property type="entry name" value="ACP-like"/>
    <property type="match status" value="3"/>
</dbReference>
<gene>
    <name evidence="6" type="ORF">H8Z82_00085</name>
</gene>
<dbReference type="InterPro" id="IPR020845">
    <property type="entry name" value="AMP-binding_CS"/>
</dbReference>
<dbReference type="Proteomes" id="UP000649826">
    <property type="component" value="Unassembled WGS sequence"/>
</dbReference>
<feature type="domain" description="Carrier" evidence="5">
    <location>
        <begin position="514"/>
        <end position="589"/>
    </location>
</feature>
<evidence type="ECO:0000256" key="4">
    <source>
        <dbReference type="ARBA" id="ARBA00022598"/>
    </source>
</evidence>
<dbReference type="InterPro" id="IPR023213">
    <property type="entry name" value="CAT-like_dom_sf"/>
</dbReference>
<dbReference type="InterPro" id="IPR042099">
    <property type="entry name" value="ANL_N_sf"/>
</dbReference>
<dbReference type="InterPro" id="IPR009081">
    <property type="entry name" value="PP-bd_ACP"/>
</dbReference>
<proteinExistence type="predicted"/>
<dbReference type="PROSITE" id="PS50075">
    <property type="entry name" value="CARRIER"/>
    <property type="match status" value="3"/>
</dbReference>
<evidence type="ECO:0000313" key="6">
    <source>
        <dbReference type="EMBL" id="MBC5778088.1"/>
    </source>
</evidence>
<dbReference type="Gene3D" id="2.30.38.10">
    <property type="entry name" value="Luciferase, Domain 3"/>
    <property type="match status" value="1"/>
</dbReference>
<dbReference type="Pfam" id="PF13193">
    <property type="entry name" value="AMP-binding_C"/>
    <property type="match status" value="1"/>
</dbReference>
<organism evidence="6 7">
    <name type="scientific">Blautia difficilis</name>
    <dbReference type="NCBI Taxonomy" id="2763027"/>
    <lineage>
        <taxon>Bacteria</taxon>
        <taxon>Bacillati</taxon>
        <taxon>Bacillota</taxon>
        <taxon>Clostridia</taxon>
        <taxon>Lachnospirales</taxon>
        <taxon>Lachnospiraceae</taxon>
        <taxon>Blautia</taxon>
    </lineage>
</organism>
<dbReference type="Gene3D" id="3.40.50.12780">
    <property type="entry name" value="N-terminal domain of ligase-like"/>
    <property type="match status" value="2"/>
</dbReference>
<comment type="caution">
    <text evidence="6">The sequence shown here is derived from an EMBL/GenBank/DDBJ whole genome shotgun (WGS) entry which is preliminary data.</text>
</comment>
<dbReference type="InterPro" id="IPR013120">
    <property type="entry name" value="FAR_NAD-bd"/>
</dbReference>
<dbReference type="Gene3D" id="3.30.559.30">
    <property type="entry name" value="Nonribosomal peptide synthetase, condensation domain"/>
    <property type="match status" value="2"/>
</dbReference>
<dbReference type="PROSITE" id="PS00455">
    <property type="entry name" value="AMP_BINDING"/>
    <property type="match status" value="2"/>
</dbReference>
<dbReference type="Gene3D" id="3.30.300.30">
    <property type="match status" value="3"/>
</dbReference>
<dbReference type="SUPFAM" id="SSF51735">
    <property type="entry name" value="NAD(P)-binding Rossmann-fold domains"/>
    <property type="match status" value="1"/>
</dbReference>
<dbReference type="Pfam" id="PF00668">
    <property type="entry name" value="Condensation"/>
    <property type="match status" value="2"/>
</dbReference>
<dbReference type="SUPFAM" id="SSF56801">
    <property type="entry name" value="Acetyl-CoA synthetase-like"/>
    <property type="match status" value="3"/>
</dbReference>
<dbReference type="InterPro" id="IPR036291">
    <property type="entry name" value="NAD(P)-bd_dom_sf"/>
</dbReference>
<keyword evidence="4" id="KW-0436">Ligase</keyword>
<dbReference type="Gene3D" id="3.40.50.720">
    <property type="entry name" value="NAD(P)-binding Rossmann-like Domain"/>
    <property type="match status" value="1"/>
</dbReference>
<dbReference type="Pfam" id="PF00550">
    <property type="entry name" value="PP-binding"/>
    <property type="match status" value="3"/>
</dbReference>
<comment type="cofactor">
    <cofactor evidence="1">
        <name>pantetheine 4'-phosphate</name>
        <dbReference type="ChEBI" id="CHEBI:47942"/>
    </cofactor>
</comment>
<dbReference type="InterPro" id="IPR001242">
    <property type="entry name" value="Condensation_dom"/>
</dbReference>
<evidence type="ECO:0000256" key="1">
    <source>
        <dbReference type="ARBA" id="ARBA00001957"/>
    </source>
</evidence>
<keyword evidence="3" id="KW-0597">Phosphoprotein</keyword>
<accession>A0ABR7IDK4</accession>
<dbReference type="RefSeq" id="WP_186993868.1">
    <property type="nucleotide sequence ID" value="NZ_JACOQG010000001.1"/>
</dbReference>
<dbReference type="NCBIfam" id="TIGR01733">
    <property type="entry name" value="AA-adenyl-dom"/>
    <property type="match status" value="3"/>
</dbReference>
<dbReference type="Gene3D" id="3.30.559.10">
    <property type="entry name" value="Chloramphenicol acetyltransferase-like domain"/>
    <property type="match status" value="2"/>
</dbReference>
<reference evidence="6 7" key="1">
    <citation type="submission" date="2020-08" db="EMBL/GenBank/DDBJ databases">
        <title>Genome public.</title>
        <authorList>
            <person name="Liu C."/>
            <person name="Sun Q."/>
        </authorList>
    </citation>
    <scope>NUCLEOTIDE SEQUENCE [LARGE SCALE GENOMIC DNA]</scope>
    <source>
        <strain evidence="6 7">M29</strain>
    </source>
</reference>
<dbReference type="InterPro" id="IPR036736">
    <property type="entry name" value="ACP-like_sf"/>
</dbReference>
<dbReference type="PANTHER" id="PTHR45527">
    <property type="entry name" value="NONRIBOSOMAL PEPTIDE SYNTHETASE"/>
    <property type="match status" value="1"/>
</dbReference>